<organism evidence="7 8">
    <name type="scientific">Bathycoccus prasinos</name>
    <dbReference type="NCBI Taxonomy" id="41875"/>
    <lineage>
        <taxon>Eukaryota</taxon>
        <taxon>Viridiplantae</taxon>
        <taxon>Chlorophyta</taxon>
        <taxon>Mamiellophyceae</taxon>
        <taxon>Mamiellales</taxon>
        <taxon>Bathycoccaceae</taxon>
        <taxon>Bathycoccus</taxon>
    </lineage>
</organism>
<comment type="function">
    <text evidence="6">Component of the Mediator complex, a coactivator involved in the regulated transcription of nearly all RNA polymerase II-dependent genes. Mediator functions as a bridge to convey information from gene-specific regulatory proteins to the basal RNA polymerase II transcription machinery. Mediator is recruited to promoters by direct interactions with regulatory proteins and serves as a scaffold for the assembly of a functional preinitiation complex with RNA polymerase II and the general transcription factors.</text>
</comment>
<keyword evidence="8" id="KW-1185">Reference proteome</keyword>
<dbReference type="KEGG" id="bpg:Bathy01g05520"/>
<dbReference type="AlphaFoldDB" id="K8E8Q3"/>
<dbReference type="GO" id="GO:0003712">
    <property type="term" value="F:transcription coregulator activity"/>
    <property type="evidence" value="ECO:0007669"/>
    <property type="project" value="InterPro"/>
</dbReference>
<dbReference type="GO" id="GO:0006357">
    <property type="term" value="P:regulation of transcription by RNA polymerase II"/>
    <property type="evidence" value="ECO:0007669"/>
    <property type="project" value="InterPro"/>
</dbReference>
<evidence type="ECO:0000313" key="8">
    <source>
        <dbReference type="Proteomes" id="UP000198341"/>
    </source>
</evidence>
<name>K8E8Q3_9CHLO</name>
<reference evidence="7 8" key="1">
    <citation type="submission" date="2011-10" db="EMBL/GenBank/DDBJ databases">
        <authorList>
            <person name="Genoscope - CEA"/>
        </authorList>
    </citation>
    <scope>NUCLEOTIDE SEQUENCE [LARGE SCALE GENOMIC DNA]</scope>
    <source>
        <strain evidence="7 8">RCC 1105</strain>
    </source>
</reference>
<evidence type="ECO:0000256" key="2">
    <source>
        <dbReference type="ARBA" id="ARBA00005389"/>
    </source>
</evidence>
<dbReference type="OrthoDB" id="337270at2759"/>
<sequence>MAQQPPPLSSLNQAIEKALESVTECERSLNTGENDGLINKMESLVNHFTLLREASSTDETEIPISVIKQIDEGKRPMARMVERILSVGKTNEVTKGKANVFAEFEKSLEKELGEKK</sequence>
<comment type="subunit">
    <text evidence="6">Component of the Mediator complex.</text>
</comment>
<keyword evidence="5 6" id="KW-0539">Nucleus</keyword>
<evidence type="ECO:0000256" key="6">
    <source>
        <dbReference type="RuleBase" id="RU364146"/>
    </source>
</evidence>
<comment type="similarity">
    <text evidence="2 6">Belongs to the Mediator complex subunit 10 family.</text>
</comment>
<evidence type="ECO:0000256" key="5">
    <source>
        <dbReference type="ARBA" id="ARBA00023242"/>
    </source>
</evidence>
<keyword evidence="4 6" id="KW-0804">Transcription</keyword>
<dbReference type="Proteomes" id="UP000198341">
    <property type="component" value="Chromosome 1"/>
</dbReference>
<dbReference type="GeneID" id="19018287"/>
<keyword evidence="3 6" id="KW-0805">Transcription regulation</keyword>
<proteinExistence type="inferred from homology"/>
<accession>K8E8Q3</accession>
<evidence type="ECO:0000256" key="1">
    <source>
        <dbReference type="ARBA" id="ARBA00004123"/>
    </source>
</evidence>
<protein>
    <recommendedName>
        <fullName evidence="6">Mediator of RNA polymerase II transcription subunit 10</fullName>
    </recommendedName>
    <alternativeName>
        <fullName evidence="6">Mediator complex subunit 10</fullName>
    </alternativeName>
</protein>
<dbReference type="EMBL" id="FO082278">
    <property type="protein sequence ID" value="CCO14017.1"/>
    <property type="molecule type" value="Genomic_DNA"/>
</dbReference>
<keyword evidence="6" id="KW-0010">Activator</keyword>
<evidence type="ECO:0000313" key="7">
    <source>
        <dbReference type="EMBL" id="CCO14017.1"/>
    </source>
</evidence>
<dbReference type="Pfam" id="PF09748">
    <property type="entry name" value="Med10"/>
    <property type="match status" value="1"/>
</dbReference>
<comment type="subcellular location">
    <subcellularLocation>
        <location evidence="1 6">Nucleus</location>
    </subcellularLocation>
</comment>
<dbReference type="GO" id="GO:0016592">
    <property type="term" value="C:mediator complex"/>
    <property type="evidence" value="ECO:0007669"/>
    <property type="project" value="InterPro"/>
</dbReference>
<dbReference type="InterPro" id="IPR019145">
    <property type="entry name" value="Mediator_Med10"/>
</dbReference>
<evidence type="ECO:0000256" key="4">
    <source>
        <dbReference type="ARBA" id="ARBA00023163"/>
    </source>
</evidence>
<dbReference type="RefSeq" id="XP_007515138.1">
    <property type="nucleotide sequence ID" value="XM_007515076.1"/>
</dbReference>
<evidence type="ECO:0000256" key="3">
    <source>
        <dbReference type="ARBA" id="ARBA00023015"/>
    </source>
</evidence>
<gene>
    <name evidence="6" type="primary">MED10</name>
    <name evidence="7" type="ORF">Bathy01g05520</name>
</gene>